<keyword evidence="4" id="KW-1185">Reference proteome</keyword>
<dbReference type="PANTHER" id="PTHR32083">
    <property type="entry name" value="CILIA AND FLAGELLA-ASSOCIATED PROTEIN 58-RELATED"/>
    <property type="match status" value="1"/>
</dbReference>
<sequence length="223" mass="25450">TETHYTDPTSETRKRDLGGEVPSPPELLKRIEQMEVELVQKEEKLKETDFLCEHVSRLMERIHATAKDGKQDKLLLAQRANHLQKKIKDRTQKMMALVAELSMMKALVIKLQQEMRDKEQFLMTVSSRIDQGLPPPKEIENEWLKALRNEKMRKEAAEARVKRAAEEAQAAVPGCGRTTTCILGDEYGPPLLQAHGIVIPFKSRESGSTTRPFRKPVEKPTEI</sequence>
<feature type="non-terminal residue" evidence="3">
    <location>
        <position position="1"/>
    </location>
</feature>
<organism evidence="3 4">
    <name type="scientific">Centropus bengalensis</name>
    <name type="common">lesser coucal</name>
    <dbReference type="NCBI Taxonomy" id="1463675"/>
    <lineage>
        <taxon>Eukaryota</taxon>
        <taxon>Metazoa</taxon>
        <taxon>Chordata</taxon>
        <taxon>Craniata</taxon>
        <taxon>Vertebrata</taxon>
        <taxon>Euteleostomi</taxon>
        <taxon>Archelosauria</taxon>
        <taxon>Archosauria</taxon>
        <taxon>Dinosauria</taxon>
        <taxon>Saurischia</taxon>
        <taxon>Theropoda</taxon>
        <taxon>Coelurosauria</taxon>
        <taxon>Aves</taxon>
        <taxon>Neognathae</taxon>
        <taxon>Neoaves</taxon>
        <taxon>Otidimorphae</taxon>
        <taxon>Cuculiformes</taxon>
        <taxon>Centropidae</taxon>
        <taxon>Centropus</taxon>
    </lineage>
</organism>
<name>A0A852LEF2_9AVES</name>
<evidence type="ECO:0000313" key="4">
    <source>
        <dbReference type="Proteomes" id="UP000632886"/>
    </source>
</evidence>
<dbReference type="Proteomes" id="UP000632886">
    <property type="component" value="Unassembled WGS sequence"/>
</dbReference>
<dbReference type="PANTHER" id="PTHR32083:SF34">
    <property type="entry name" value="COILED-COIL DOMAIN-CONTAINING PROTEIN 146"/>
    <property type="match status" value="1"/>
</dbReference>
<keyword evidence="1" id="KW-0175">Coiled coil</keyword>
<evidence type="ECO:0000256" key="1">
    <source>
        <dbReference type="ARBA" id="ARBA00023054"/>
    </source>
</evidence>
<dbReference type="EMBL" id="WBNK01000007">
    <property type="protein sequence ID" value="NXX87728.1"/>
    <property type="molecule type" value="Genomic_DNA"/>
</dbReference>
<proteinExistence type="predicted"/>
<evidence type="ECO:0000256" key="2">
    <source>
        <dbReference type="SAM" id="MobiDB-lite"/>
    </source>
</evidence>
<dbReference type="GO" id="GO:0005856">
    <property type="term" value="C:cytoskeleton"/>
    <property type="evidence" value="ECO:0007669"/>
    <property type="project" value="TreeGrafter"/>
</dbReference>
<feature type="region of interest" description="Disordered" evidence="2">
    <location>
        <begin position="203"/>
        <end position="223"/>
    </location>
</feature>
<comment type="caution">
    <text evidence="3">The sequence shown here is derived from an EMBL/GenBank/DDBJ whole genome shotgun (WGS) entry which is preliminary data.</text>
</comment>
<reference evidence="3 4" key="1">
    <citation type="submission" date="2020-02" db="EMBL/GenBank/DDBJ databases">
        <title>Bird 10,000 Genomes (B10K) Project - Family phase.</title>
        <authorList>
            <person name="Zhang G."/>
        </authorList>
    </citation>
    <scope>NUCLEOTIDE SEQUENCE [LARGE SCALE GENOMIC DNA]</scope>
    <source>
        <strain evidence="3">B10K-DU-017-21</strain>
    </source>
</reference>
<accession>A0A852LEF2</accession>
<feature type="non-terminal residue" evidence="3">
    <location>
        <position position="223"/>
    </location>
</feature>
<gene>
    <name evidence="3" type="primary">Ccdc146</name>
    <name evidence="3" type="ORF">CENBEN_R10165</name>
</gene>
<feature type="compositionally biased region" description="Basic and acidic residues" evidence="2">
    <location>
        <begin position="1"/>
        <end position="18"/>
    </location>
</feature>
<protein>
    <submittedName>
        <fullName evidence="3">CC146 protein</fullName>
    </submittedName>
</protein>
<evidence type="ECO:0000313" key="3">
    <source>
        <dbReference type="EMBL" id="NXX87728.1"/>
    </source>
</evidence>
<dbReference type="AlphaFoldDB" id="A0A852LEF2"/>
<feature type="region of interest" description="Disordered" evidence="2">
    <location>
        <begin position="1"/>
        <end position="24"/>
    </location>
</feature>